<gene>
    <name evidence="3" type="ORF">DRW07_07005</name>
</gene>
<dbReference type="AlphaFoldDB" id="A0A3N5Y0P8"/>
<dbReference type="RefSeq" id="WP_124027179.1">
    <property type="nucleotide sequence ID" value="NZ_JBHRSN010000015.1"/>
</dbReference>
<comment type="caution">
    <text evidence="3">The sequence shown here is derived from an EMBL/GenBank/DDBJ whole genome shotgun (WGS) entry which is preliminary data.</text>
</comment>
<accession>A0A3N5Y0P8</accession>
<evidence type="ECO:0000313" key="3">
    <source>
        <dbReference type="EMBL" id="RPJ67277.1"/>
    </source>
</evidence>
<dbReference type="InterPro" id="IPR046865">
    <property type="entry name" value="FapA_b_solenoid"/>
</dbReference>
<dbReference type="Pfam" id="PF20250">
    <property type="entry name" value="FapA_N"/>
    <property type="match status" value="1"/>
</dbReference>
<evidence type="ECO:0000313" key="4">
    <source>
        <dbReference type="Proteomes" id="UP000275281"/>
    </source>
</evidence>
<feature type="domain" description="Flagellar Assembly Protein A N-terminal region" evidence="2">
    <location>
        <begin position="84"/>
        <end position="259"/>
    </location>
</feature>
<dbReference type="EMBL" id="RPOK01000002">
    <property type="protein sequence ID" value="RPJ67277.1"/>
    <property type="molecule type" value="Genomic_DNA"/>
</dbReference>
<feature type="coiled-coil region" evidence="1">
    <location>
        <begin position="427"/>
        <end position="461"/>
    </location>
</feature>
<dbReference type="PANTHER" id="PTHR38032:SF1">
    <property type="entry name" value="RNA-BINDING PROTEIN KHPB N-TERMINAL DOMAIN-CONTAINING PROTEIN"/>
    <property type="match status" value="1"/>
</dbReference>
<evidence type="ECO:0000256" key="1">
    <source>
        <dbReference type="SAM" id="Coils"/>
    </source>
</evidence>
<dbReference type="OrthoDB" id="5807941at2"/>
<proteinExistence type="predicted"/>
<dbReference type="Proteomes" id="UP000275281">
    <property type="component" value="Unassembled WGS sequence"/>
</dbReference>
<organism evidence="3 4">
    <name type="scientific">Alteromonas sediminis</name>
    <dbReference type="NCBI Taxonomy" id="2259342"/>
    <lineage>
        <taxon>Bacteria</taxon>
        <taxon>Pseudomonadati</taxon>
        <taxon>Pseudomonadota</taxon>
        <taxon>Gammaproteobacteria</taxon>
        <taxon>Alteromonadales</taxon>
        <taxon>Alteromonadaceae</taxon>
        <taxon>Alteromonas/Salinimonas group</taxon>
        <taxon>Alteromonas</taxon>
    </lineage>
</organism>
<evidence type="ECO:0000259" key="2">
    <source>
        <dbReference type="Pfam" id="PF20250"/>
    </source>
</evidence>
<keyword evidence="1" id="KW-0175">Coiled coil</keyword>
<dbReference type="PANTHER" id="PTHR38032">
    <property type="entry name" value="POLYMERASE-RELATED"/>
    <property type="match status" value="1"/>
</dbReference>
<protein>
    <submittedName>
        <fullName evidence="3">DUF342 domain-containing protein</fullName>
    </submittedName>
</protein>
<dbReference type="InterPro" id="IPR005646">
    <property type="entry name" value="FapA"/>
</dbReference>
<keyword evidence="4" id="KW-1185">Reference proteome</keyword>
<dbReference type="InterPro" id="IPR046866">
    <property type="entry name" value="FapA_N"/>
</dbReference>
<name>A0A3N5Y0P8_9ALTE</name>
<dbReference type="Pfam" id="PF03961">
    <property type="entry name" value="FapA"/>
    <property type="match status" value="1"/>
</dbReference>
<reference evidence="3 4" key="1">
    <citation type="submission" date="2018-11" db="EMBL/GenBank/DDBJ databases">
        <authorList>
            <person name="Ye M.-Q."/>
            <person name="Du Z.-J."/>
        </authorList>
    </citation>
    <scope>NUCLEOTIDE SEQUENCE [LARGE SCALE GENOMIC DNA]</scope>
    <source>
        <strain evidence="3 4">U0105</strain>
    </source>
</reference>
<sequence length="552" mass="60545">MNGVTYGFDDDLINVNLTINPAELDKELDSTALFNEIRNTELGEVYLSRNTIKSACDKANHLFKTNDTTPVTESIGERRNAEVSFRIAEDDMQAVLSVTAPYGGQHPSLKAILSLAKKSGIVRGLGKRHIMNLLEKVKLADAGETIDAVVAKGLPPRDGHSSYMKPLVPNALDRVLRPQTNPDGKTDLRNLGDVICVKAKTPVVKRVSPSKGRVGYTIKGAPLEAKPGDWLPIKMGSGVEVSEEDENLLIASHSGMPKFLDLVMSVDDTYTCTGVNVGSGHVNYDGAVLVNGDVTEKMRVVATGDITINGFVESAYIEAGGDIIITEGAMGKESNDANSCSCILKAGGNIHVQHGQGLSINCGRNVSIGRQLAYSYIQCGGSVTVGQIDNPKGNLFACEIESQDVVIAGTLGAVSGSSLSVDFSDGFNRLVERIDIIEDLVKQLRDNNLRHKEKMDIIAQKAVPKEMLRRVNEAQELFENETAMLNWIEMKAIEMRAAKEQYQERIRIVATKKLYSGVTLKLNKRNWRSDREYDRSEVKFRDHQWHFEPLVS</sequence>